<dbReference type="Pfam" id="PF00169">
    <property type="entry name" value="PH"/>
    <property type="match status" value="1"/>
</dbReference>
<dbReference type="Pfam" id="PF08700">
    <property type="entry name" value="VPS51_Exo84_N"/>
    <property type="match status" value="1"/>
</dbReference>
<dbReference type="AlphaFoldDB" id="F0WR53"/>
<evidence type="ECO:0000256" key="7">
    <source>
        <dbReference type="ARBA" id="ARBA00022483"/>
    </source>
</evidence>
<evidence type="ECO:0000259" key="10">
    <source>
        <dbReference type="PROSITE" id="PS50003"/>
    </source>
</evidence>
<dbReference type="SMART" id="SM00233">
    <property type="entry name" value="PH"/>
    <property type="match status" value="1"/>
</dbReference>
<evidence type="ECO:0000256" key="4">
    <source>
        <dbReference type="ARBA" id="ARBA00007210"/>
    </source>
</evidence>
<feature type="domain" description="PH" evidence="10">
    <location>
        <begin position="45"/>
        <end position="139"/>
    </location>
</feature>
<gene>
    <name evidence="11" type="primary">AlNc14C208G8861</name>
    <name evidence="11" type="ORF">ALNC14_099570</name>
</gene>
<dbReference type="SUPFAM" id="SSF74788">
    <property type="entry name" value="Cullin repeat-like"/>
    <property type="match status" value="1"/>
</dbReference>
<dbReference type="PANTHER" id="PTHR21426:SF12">
    <property type="entry name" value="EXOCYST COMPLEX COMPONENT 8"/>
    <property type="match status" value="1"/>
</dbReference>
<name>F0WR53_9STRA</name>
<dbReference type="InterPro" id="IPR001849">
    <property type="entry name" value="PH_domain"/>
</dbReference>
<evidence type="ECO:0000256" key="2">
    <source>
        <dbReference type="ARBA" id="ARBA00004556"/>
    </source>
</evidence>
<evidence type="ECO:0000256" key="6">
    <source>
        <dbReference type="ARBA" id="ARBA00022448"/>
    </source>
</evidence>
<evidence type="ECO:0000256" key="1">
    <source>
        <dbReference type="ARBA" id="ARBA00002660"/>
    </source>
</evidence>
<comment type="similarity">
    <text evidence="4">Belongs to the EXO84 family.</text>
</comment>
<evidence type="ECO:0000256" key="8">
    <source>
        <dbReference type="ARBA" id="ARBA00022927"/>
    </source>
</evidence>
<dbReference type="InterPro" id="IPR036388">
    <property type="entry name" value="WH-like_DNA-bd_sf"/>
</dbReference>
<evidence type="ECO:0000256" key="5">
    <source>
        <dbReference type="ARBA" id="ARBA00017509"/>
    </source>
</evidence>
<evidence type="ECO:0000256" key="9">
    <source>
        <dbReference type="SAM" id="MobiDB-lite"/>
    </source>
</evidence>
<keyword evidence="6" id="KW-0813">Transport</keyword>
<comment type="subcellular location">
    <subcellularLocation>
        <location evidence="3">Cell projection</location>
        <location evidence="3">Growth cone</location>
    </subcellularLocation>
    <subcellularLocation>
        <location evidence="2">Cytoplasm</location>
        <location evidence="2">Perinuclear region</location>
    </subcellularLocation>
</comment>
<dbReference type="InterPro" id="IPR011993">
    <property type="entry name" value="PH-like_dom_sf"/>
</dbReference>
<dbReference type="Gene3D" id="1.10.10.10">
    <property type="entry name" value="Winged helix-like DNA-binding domain superfamily/Winged helix DNA-binding domain"/>
    <property type="match status" value="1"/>
</dbReference>
<dbReference type="EMBL" id="FR824253">
    <property type="protein sequence ID" value="CCA23813.1"/>
    <property type="molecule type" value="Genomic_DNA"/>
</dbReference>
<dbReference type="GO" id="GO:0015031">
    <property type="term" value="P:protein transport"/>
    <property type="evidence" value="ECO:0007669"/>
    <property type="project" value="UniProtKB-KW"/>
</dbReference>
<dbReference type="SUPFAM" id="SSF50729">
    <property type="entry name" value="PH domain-like"/>
    <property type="match status" value="1"/>
</dbReference>
<dbReference type="InterPro" id="IPR032403">
    <property type="entry name" value="Exo84_C"/>
</dbReference>
<evidence type="ECO:0000313" key="11">
    <source>
        <dbReference type="EMBL" id="CCA23813.1"/>
    </source>
</evidence>
<accession>F0WR53</accession>
<sequence>MSAKEYLKAFEPSLQPIKTLEKGHLDLGLANTRSIMVTAAQGIKAALHHGYLEKKKRIGWRKKYFILTRKNFMYFDSNSAKGDARAAIANVDVITVQNVDTDPEQRSFRIVLFKKKKEYRAADSAERDAWVRAIEPVIGYANDVDDEDECREPELPACTEDLIVQASVYAGGGVEASKSAQGASTTTDREVSLEDLTRLCEDMMKAMKTQISKTVSSSFVLQFVKQKYSVTHERAIVIAQALIEAKLLFPLKSHTFDDNETERYRFQNDPENLKNGRASLTLKRSKSITERMSRKDFVAQQYAEEILRKNSSEKLENHCQQLKDRKEKTVQAMKEEISASYQSFIRASTEIKKMESSMADLKTLVMNCKCSLLSLKHASTELRGDSTPKPSVSRARRLDKREHQGAQELYNDLLVYFNAMEYDDFMHHLQKFKQLDHMENSTFSAQVDQLETTFIQRLQDDFASSMHTSERIHKSDKHLHYLIQLGKARVASEMCFEKYTHHITLQLRHVPSSGDPLRYIIDFSRTFFSTILVCYEDLLHCFKEQESTHFLALTTWISSQLQRFALGIRIHIFPGMLDGRESRGAPESLLSDVTEHKEMARSVSNALRNVFYGSRQLELAGLPTAHCLAPHFLEGLKSFLNSYKAAIMRSIRDEVKRERWGIVRHTIRSIKSKEESDIHLTQSARSFYTMIQQFLRDAQRILSPTCATYLLPKAHHAVVTILDELLIHYMLEVKTYLEISNLSSMLRPKQIAGALTDIAYLQTDCAARTTSILDEFIAKSALLDRNLDILFSQLWKGIVQAGMERSSSSILKMTIQLEALDLTERELPSIELDQEDLRPNTLILEALMNSINEISNPQLEQSLEQVNFLLPFQVREAECWLVVFVLGDLVQRLQRDEHFLDVIFQKKVGWGGLHRLIAELCVLCRHVAKNSFLEQQILILEDKAMARYHRVEDSNEMQAASASEWKEVYIEFLWHQARETVNSPCDSSQIQRESRIDSVKMSSFSIRTDQ</sequence>
<proteinExistence type="inferred from homology"/>
<reference evidence="11" key="1">
    <citation type="journal article" date="2011" name="PLoS Biol.">
        <title>Gene gain and loss during evolution of obligate parasitism in the white rust pathogen of Arabidopsis thaliana.</title>
        <authorList>
            <person name="Kemen E."/>
            <person name="Gardiner A."/>
            <person name="Schultz-Larsen T."/>
            <person name="Kemen A.C."/>
            <person name="Balmuth A.L."/>
            <person name="Robert-Seilaniantz A."/>
            <person name="Bailey K."/>
            <person name="Holub E."/>
            <person name="Studholme D.J."/>
            <person name="Maclean D."/>
            <person name="Jones J.D."/>
        </authorList>
    </citation>
    <scope>NUCLEOTIDE SEQUENCE</scope>
</reference>
<evidence type="ECO:0000256" key="3">
    <source>
        <dbReference type="ARBA" id="ARBA00004624"/>
    </source>
</evidence>
<dbReference type="InterPro" id="IPR033961">
    <property type="entry name" value="Exo84"/>
</dbReference>
<keyword evidence="7" id="KW-0268">Exocytosis</keyword>
<dbReference type="GO" id="GO:0048471">
    <property type="term" value="C:perinuclear region of cytoplasm"/>
    <property type="evidence" value="ECO:0007669"/>
    <property type="project" value="UniProtKB-SubCell"/>
</dbReference>
<reference evidence="11" key="2">
    <citation type="submission" date="2011-02" db="EMBL/GenBank/DDBJ databases">
        <authorList>
            <person name="MacLean D."/>
        </authorList>
    </citation>
    <scope>NUCLEOTIDE SEQUENCE</scope>
</reference>
<dbReference type="PROSITE" id="PS50003">
    <property type="entry name" value="PH_DOMAIN"/>
    <property type="match status" value="1"/>
</dbReference>
<keyword evidence="8" id="KW-0653">Protein transport</keyword>
<dbReference type="InterPro" id="IPR016159">
    <property type="entry name" value="Cullin_repeat-like_dom_sf"/>
</dbReference>
<dbReference type="GO" id="GO:0000145">
    <property type="term" value="C:exocyst"/>
    <property type="evidence" value="ECO:0007669"/>
    <property type="project" value="InterPro"/>
</dbReference>
<dbReference type="GO" id="GO:0006887">
    <property type="term" value="P:exocytosis"/>
    <property type="evidence" value="ECO:0007669"/>
    <property type="project" value="UniProtKB-KW"/>
</dbReference>
<dbReference type="Gene3D" id="2.30.29.30">
    <property type="entry name" value="Pleckstrin-homology domain (PH domain)/Phosphotyrosine-binding domain (PTB)"/>
    <property type="match status" value="1"/>
</dbReference>
<dbReference type="CDD" id="cd00821">
    <property type="entry name" value="PH"/>
    <property type="match status" value="1"/>
</dbReference>
<dbReference type="GO" id="GO:0006893">
    <property type="term" value="P:Golgi to plasma membrane transport"/>
    <property type="evidence" value="ECO:0007669"/>
    <property type="project" value="TreeGrafter"/>
</dbReference>
<protein>
    <recommendedName>
        <fullName evidence="5">Exocyst complex component 8</fullName>
    </recommendedName>
</protein>
<dbReference type="HOGENOM" id="CLU_011954_0_0_1"/>
<organism evidence="11">
    <name type="scientific">Albugo laibachii Nc14</name>
    <dbReference type="NCBI Taxonomy" id="890382"/>
    <lineage>
        <taxon>Eukaryota</taxon>
        <taxon>Sar</taxon>
        <taxon>Stramenopiles</taxon>
        <taxon>Oomycota</taxon>
        <taxon>Peronosporomycetes</taxon>
        <taxon>Albuginales</taxon>
        <taxon>Albuginaceae</taxon>
        <taxon>Albugo</taxon>
    </lineage>
</organism>
<comment type="function">
    <text evidence="1">Component of the exocyst complex involved in the docking of exocytic vesicles with fusion sites on the plasma membrane.</text>
</comment>
<dbReference type="Pfam" id="PF16528">
    <property type="entry name" value="Exo84_C"/>
    <property type="match status" value="1"/>
</dbReference>
<dbReference type="PANTHER" id="PTHR21426">
    <property type="entry name" value="EXOCYST COMPLEX COMPONENT 8"/>
    <property type="match status" value="1"/>
</dbReference>
<feature type="region of interest" description="Disordered" evidence="9">
    <location>
        <begin position="381"/>
        <end position="400"/>
    </location>
</feature>